<dbReference type="GO" id="GO:0035020">
    <property type="term" value="P:regulation of Rac protein signal transduction"/>
    <property type="evidence" value="ECO:0007669"/>
    <property type="project" value="TreeGrafter"/>
</dbReference>
<keyword evidence="1" id="KW-0343">GTPase activation</keyword>
<name>A0A066VWA8_TILAU</name>
<feature type="compositionally biased region" description="Basic and acidic residues" evidence="2">
    <location>
        <begin position="59"/>
        <end position="68"/>
    </location>
</feature>
<evidence type="ECO:0000256" key="1">
    <source>
        <dbReference type="ARBA" id="ARBA00022468"/>
    </source>
</evidence>
<feature type="compositionally biased region" description="Polar residues" evidence="2">
    <location>
        <begin position="96"/>
        <end position="110"/>
    </location>
</feature>
<reference evidence="3 4" key="1">
    <citation type="submission" date="2014-05" db="EMBL/GenBank/DDBJ databases">
        <title>Draft genome sequence of a rare smut relative, Tilletiaria anomala UBC 951.</title>
        <authorList>
            <consortium name="DOE Joint Genome Institute"/>
            <person name="Toome M."/>
            <person name="Kuo A."/>
            <person name="Henrissat B."/>
            <person name="Lipzen A."/>
            <person name="Tritt A."/>
            <person name="Yoshinaga Y."/>
            <person name="Zane M."/>
            <person name="Barry K."/>
            <person name="Grigoriev I.V."/>
            <person name="Spatafora J.W."/>
            <person name="Aimea M.C."/>
        </authorList>
    </citation>
    <scope>NUCLEOTIDE SEQUENCE [LARGE SCALE GENOMIC DNA]</scope>
    <source>
        <strain evidence="3 4">UBC 951</strain>
    </source>
</reference>
<dbReference type="PANTHER" id="PTHR14130:SF14">
    <property type="entry name" value="RHO GTPASE-ACTIVATING PROTEIN 92B"/>
    <property type="match status" value="1"/>
</dbReference>
<dbReference type="HOGENOM" id="CLU_1157075_0_0_1"/>
<evidence type="ECO:0000313" key="4">
    <source>
        <dbReference type="Proteomes" id="UP000027361"/>
    </source>
</evidence>
<protein>
    <submittedName>
        <fullName evidence="3">Uncharacterized protein</fullName>
    </submittedName>
</protein>
<comment type="caution">
    <text evidence="3">The sequence shown here is derived from an EMBL/GenBank/DDBJ whole genome shotgun (WGS) entry which is preliminary data.</text>
</comment>
<dbReference type="InParanoid" id="A0A066VWA8"/>
<dbReference type="AlphaFoldDB" id="A0A066VWA8"/>
<dbReference type="STRING" id="1037660.A0A066VWA8"/>
<dbReference type="PANTHER" id="PTHR14130">
    <property type="entry name" value="3BP-1 RELATED RHOGAP"/>
    <property type="match status" value="1"/>
</dbReference>
<organism evidence="3 4">
    <name type="scientific">Tilletiaria anomala (strain ATCC 24038 / CBS 436.72 / UBC 951)</name>
    <dbReference type="NCBI Taxonomy" id="1037660"/>
    <lineage>
        <taxon>Eukaryota</taxon>
        <taxon>Fungi</taxon>
        <taxon>Dikarya</taxon>
        <taxon>Basidiomycota</taxon>
        <taxon>Ustilaginomycotina</taxon>
        <taxon>Exobasidiomycetes</taxon>
        <taxon>Georgefischeriales</taxon>
        <taxon>Tilletiariaceae</taxon>
        <taxon>Tilletiaria</taxon>
    </lineage>
</organism>
<proteinExistence type="predicted"/>
<dbReference type="GO" id="GO:0032956">
    <property type="term" value="P:regulation of actin cytoskeleton organization"/>
    <property type="evidence" value="ECO:0007669"/>
    <property type="project" value="TreeGrafter"/>
</dbReference>
<dbReference type="EMBL" id="JMSN01000040">
    <property type="protein sequence ID" value="KDN45761.1"/>
    <property type="molecule type" value="Genomic_DNA"/>
</dbReference>
<dbReference type="InterPro" id="IPR047165">
    <property type="entry name" value="RHG17/44/SH3BP1-like"/>
</dbReference>
<accession>A0A066VWA8</accession>
<dbReference type="GeneID" id="25261368"/>
<dbReference type="RefSeq" id="XP_013243298.1">
    <property type="nucleotide sequence ID" value="XM_013387844.1"/>
</dbReference>
<dbReference type="Proteomes" id="UP000027361">
    <property type="component" value="Unassembled WGS sequence"/>
</dbReference>
<gene>
    <name evidence="3" type="ORF">K437DRAFT_119599</name>
</gene>
<feature type="region of interest" description="Disordered" evidence="2">
    <location>
        <begin position="53"/>
        <end position="122"/>
    </location>
</feature>
<feature type="compositionally biased region" description="Polar residues" evidence="2">
    <location>
        <begin position="69"/>
        <end position="86"/>
    </location>
</feature>
<sequence length="240" mass="25284">MLSHVGTSLLNPPPSPSSVAEGFGNIGKAAHIVKIIIMAHEWLFDPIVEAEPTPVETEETARVGHSDSEQASTSSVPSGATVSAPVTNDVEPGSGNVDSNKDSIPSSSPANRAELSVVQPEPSSASAYVDAAACAQARDEEKEELADDINRIDCPLSPPSALGLQLADNEGERTIAGTLSGGRNLPRREQEESIYLDAQDALEMLSFNLEEPVSLASPLEEIDDPMQQLHTQLNAIGKTP</sequence>
<evidence type="ECO:0000256" key="2">
    <source>
        <dbReference type="SAM" id="MobiDB-lite"/>
    </source>
</evidence>
<keyword evidence="4" id="KW-1185">Reference proteome</keyword>
<evidence type="ECO:0000313" key="3">
    <source>
        <dbReference type="EMBL" id="KDN45761.1"/>
    </source>
</evidence>
<dbReference type="GO" id="GO:0005096">
    <property type="term" value="F:GTPase activator activity"/>
    <property type="evidence" value="ECO:0007669"/>
    <property type="project" value="UniProtKB-KW"/>
</dbReference>